<dbReference type="RefSeq" id="WP_183615807.1">
    <property type="nucleotide sequence ID" value="NZ_JACIDY010000001.1"/>
</dbReference>
<sequence>MNYDTKIDTPGSLEADADARVIEVHHLDDTAERPSRRRLWLIGGAVVLVLLVAWLLMRSRDDKPVDPNAGAQVPVVSVSAPGRASIAGEITGTGSIAARREMPVGAVGEGGQVVSVLVDAGDWVRKGQPLAVIDRSVQVEQAASLAAQVDVAAADARLAQANLDRASQLVSRGFISKANIDQLTATRDAANARVKVARAQLAEARARNNRLNIVAPEAGLVLTRAVEAGQVVTGGSGVLFRIAKGGEMEMIARLSEDDLAKLSVGVPAQVTPVGSDRAFAGQVWQLSPVVDQQDRQGVARVSLNYSPDLRPGGFATARITSGNVVAPRLPESAILSDDKGAFVYVVNKDSRVERRAVRTGVVTAEGIAIVDGLSGTERVVLRAGGFLNPGDKVKARRVGQGGQAD</sequence>
<comment type="similarity">
    <text evidence="1">Belongs to the membrane fusion protein (MFP) (TC 8.A.1) family.</text>
</comment>
<dbReference type="SUPFAM" id="SSF111369">
    <property type="entry name" value="HlyD-like secretion proteins"/>
    <property type="match status" value="1"/>
</dbReference>
<feature type="coiled-coil region" evidence="2">
    <location>
        <begin position="180"/>
        <end position="214"/>
    </location>
</feature>
<dbReference type="EMBL" id="JACIDY010000001">
    <property type="protein sequence ID" value="MBB3939000.1"/>
    <property type="molecule type" value="Genomic_DNA"/>
</dbReference>
<dbReference type="PANTHER" id="PTHR30469:SF15">
    <property type="entry name" value="HLYD FAMILY OF SECRETION PROTEINS"/>
    <property type="match status" value="1"/>
</dbReference>
<evidence type="ECO:0000313" key="7">
    <source>
        <dbReference type="EMBL" id="MBB3939000.1"/>
    </source>
</evidence>
<proteinExistence type="inferred from homology"/>
<dbReference type="InterPro" id="IPR058637">
    <property type="entry name" value="YknX-like_C"/>
</dbReference>
<feature type="domain" description="CzcB-like barrel-sandwich hybrid" evidence="5">
    <location>
        <begin position="111"/>
        <end position="243"/>
    </location>
</feature>
<evidence type="ECO:0000259" key="5">
    <source>
        <dbReference type="Pfam" id="PF25973"/>
    </source>
</evidence>
<keyword evidence="3" id="KW-0472">Membrane</keyword>
<name>A0A7W6FXG9_9SPHN</name>
<dbReference type="Gene3D" id="2.40.420.20">
    <property type="match status" value="1"/>
</dbReference>
<dbReference type="Pfam" id="PF25954">
    <property type="entry name" value="Beta-barrel_RND_2"/>
    <property type="match status" value="1"/>
</dbReference>
<gene>
    <name evidence="7" type="ORF">GGR39_000629</name>
</gene>
<evidence type="ECO:0000313" key="8">
    <source>
        <dbReference type="Proteomes" id="UP000561459"/>
    </source>
</evidence>
<dbReference type="PANTHER" id="PTHR30469">
    <property type="entry name" value="MULTIDRUG RESISTANCE PROTEIN MDTA"/>
    <property type="match status" value="1"/>
</dbReference>
<evidence type="ECO:0000256" key="2">
    <source>
        <dbReference type="SAM" id="Coils"/>
    </source>
</evidence>
<feature type="transmembrane region" description="Helical" evidence="3">
    <location>
        <begin position="39"/>
        <end position="57"/>
    </location>
</feature>
<protein>
    <submittedName>
        <fullName evidence="7">RND family efflux transporter MFP subunit</fullName>
    </submittedName>
</protein>
<dbReference type="InterPro" id="IPR058647">
    <property type="entry name" value="BSH_CzcB-like"/>
</dbReference>
<dbReference type="Gene3D" id="2.40.30.170">
    <property type="match status" value="1"/>
</dbReference>
<dbReference type="GO" id="GO:1990281">
    <property type="term" value="C:efflux pump complex"/>
    <property type="evidence" value="ECO:0007669"/>
    <property type="project" value="TreeGrafter"/>
</dbReference>
<dbReference type="Proteomes" id="UP000561459">
    <property type="component" value="Unassembled WGS sequence"/>
</dbReference>
<dbReference type="AlphaFoldDB" id="A0A7W6FXG9"/>
<dbReference type="Pfam" id="PF25973">
    <property type="entry name" value="BSH_CzcB"/>
    <property type="match status" value="1"/>
</dbReference>
<accession>A0A7W6FXG9</accession>
<evidence type="ECO:0000256" key="3">
    <source>
        <dbReference type="SAM" id="Phobius"/>
    </source>
</evidence>
<keyword evidence="2" id="KW-0175">Coiled coil</keyword>
<dbReference type="NCBIfam" id="TIGR01730">
    <property type="entry name" value="RND_mfp"/>
    <property type="match status" value="1"/>
</dbReference>
<dbReference type="Pfam" id="PF25989">
    <property type="entry name" value="YknX_C"/>
    <property type="match status" value="1"/>
</dbReference>
<dbReference type="Gene3D" id="2.40.50.100">
    <property type="match status" value="1"/>
</dbReference>
<evidence type="ECO:0000259" key="4">
    <source>
        <dbReference type="Pfam" id="PF25954"/>
    </source>
</evidence>
<reference evidence="7 8" key="1">
    <citation type="submission" date="2020-08" db="EMBL/GenBank/DDBJ databases">
        <title>Genomic Encyclopedia of Type Strains, Phase IV (KMG-IV): sequencing the most valuable type-strain genomes for metagenomic binning, comparative biology and taxonomic classification.</title>
        <authorList>
            <person name="Goeker M."/>
        </authorList>
    </citation>
    <scope>NUCLEOTIDE SEQUENCE [LARGE SCALE GENOMIC DNA]</scope>
    <source>
        <strain evidence="7 8">DSM 27568</strain>
    </source>
</reference>
<organism evidence="7 8">
    <name type="scientific">Novosphingobium fluoreni</name>
    <dbReference type="NCBI Taxonomy" id="1391222"/>
    <lineage>
        <taxon>Bacteria</taxon>
        <taxon>Pseudomonadati</taxon>
        <taxon>Pseudomonadota</taxon>
        <taxon>Alphaproteobacteria</taxon>
        <taxon>Sphingomonadales</taxon>
        <taxon>Sphingomonadaceae</taxon>
        <taxon>Novosphingobium</taxon>
    </lineage>
</organism>
<comment type="caution">
    <text evidence="7">The sequence shown here is derived from an EMBL/GenBank/DDBJ whole genome shotgun (WGS) entry which is preliminary data.</text>
</comment>
<evidence type="ECO:0000256" key="1">
    <source>
        <dbReference type="ARBA" id="ARBA00009477"/>
    </source>
</evidence>
<keyword evidence="8" id="KW-1185">Reference proteome</keyword>
<feature type="domain" description="CusB-like beta-barrel" evidence="4">
    <location>
        <begin position="252"/>
        <end position="321"/>
    </location>
</feature>
<feature type="domain" description="YknX-like C-terminal permuted SH3-like" evidence="6">
    <location>
        <begin position="328"/>
        <end position="394"/>
    </location>
</feature>
<dbReference type="InterPro" id="IPR058792">
    <property type="entry name" value="Beta-barrel_RND_2"/>
</dbReference>
<dbReference type="InterPro" id="IPR006143">
    <property type="entry name" value="RND_pump_MFP"/>
</dbReference>
<dbReference type="GO" id="GO:0015562">
    <property type="term" value="F:efflux transmembrane transporter activity"/>
    <property type="evidence" value="ECO:0007669"/>
    <property type="project" value="TreeGrafter"/>
</dbReference>
<keyword evidence="3" id="KW-1133">Transmembrane helix</keyword>
<evidence type="ECO:0000259" key="6">
    <source>
        <dbReference type="Pfam" id="PF25989"/>
    </source>
</evidence>
<keyword evidence="3" id="KW-0812">Transmembrane</keyword>
<dbReference type="Gene3D" id="1.10.287.470">
    <property type="entry name" value="Helix hairpin bin"/>
    <property type="match status" value="1"/>
</dbReference>